<evidence type="ECO:0000256" key="1">
    <source>
        <dbReference type="ARBA" id="ARBA00004196"/>
    </source>
</evidence>
<dbReference type="GO" id="GO:1990195">
    <property type="term" value="C:macrolide transmembrane transporter complex"/>
    <property type="evidence" value="ECO:0007669"/>
    <property type="project" value="InterPro"/>
</dbReference>
<keyword evidence="10" id="KW-1185">Reference proteome</keyword>
<feature type="domain" description="Multidrug resistance protein MdtA-like alpha-helical hairpin" evidence="6">
    <location>
        <begin position="108"/>
        <end position="184"/>
    </location>
</feature>
<dbReference type="InterPro" id="IPR058627">
    <property type="entry name" value="MdtA-like_C"/>
</dbReference>
<dbReference type="InterPro" id="IPR030190">
    <property type="entry name" value="MacA_alpha-hairpin_sf"/>
</dbReference>
<dbReference type="EMBL" id="QQTP01000024">
    <property type="protein sequence ID" value="RDJ19989.1"/>
    <property type="molecule type" value="Genomic_DNA"/>
</dbReference>
<dbReference type="Gene3D" id="6.10.140.1990">
    <property type="match status" value="1"/>
</dbReference>
<protein>
    <submittedName>
        <fullName evidence="9">Efflux RND transporter periplasmic adaptor subunit</fullName>
    </submittedName>
</protein>
<dbReference type="NCBIfam" id="TIGR01730">
    <property type="entry name" value="RND_mfp"/>
    <property type="match status" value="1"/>
</dbReference>
<feature type="signal peptide" evidence="5">
    <location>
        <begin position="1"/>
        <end position="20"/>
    </location>
</feature>
<reference evidence="10" key="1">
    <citation type="submission" date="2018-07" db="EMBL/GenBank/DDBJ databases">
        <authorList>
            <person name="Safronova V.I."/>
            <person name="Chirak E.R."/>
            <person name="Sazanova A.L."/>
        </authorList>
    </citation>
    <scope>NUCLEOTIDE SEQUENCE [LARGE SCALE GENOMIC DNA]</scope>
    <source>
        <strain evidence="10">RCAM04685</strain>
    </source>
</reference>
<keyword evidence="4" id="KW-0175">Coiled coil</keyword>
<dbReference type="Gene3D" id="2.40.420.20">
    <property type="match status" value="1"/>
</dbReference>
<organism evidence="9 10">
    <name type="scientific">Bosea caraganae</name>
    <dbReference type="NCBI Taxonomy" id="2763117"/>
    <lineage>
        <taxon>Bacteria</taxon>
        <taxon>Pseudomonadati</taxon>
        <taxon>Pseudomonadota</taxon>
        <taxon>Alphaproteobacteria</taxon>
        <taxon>Hyphomicrobiales</taxon>
        <taxon>Boseaceae</taxon>
        <taxon>Bosea</taxon>
    </lineage>
</organism>
<evidence type="ECO:0000259" key="6">
    <source>
        <dbReference type="Pfam" id="PF25876"/>
    </source>
</evidence>
<feature type="domain" description="Multidrug resistance protein MdtA-like C-terminal permuted SH3" evidence="8">
    <location>
        <begin position="325"/>
        <end position="383"/>
    </location>
</feature>
<dbReference type="Gene3D" id="2.40.30.170">
    <property type="match status" value="1"/>
</dbReference>
<evidence type="ECO:0000259" key="7">
    <source>
        <dbReference type="Pfam" id="PF25917"/>
    </source>
</evidence>
<dbReference type="SUPFAM" id="SSF111369">
    <property type="entry name" value="HlyD-like secretion proteins"/>
    <property type="match status" value="1"/>
</dbReference>
<dbReference type="GO" id="GO:1990961">
    <property type="term" value="P:xenobiotic detoxification by transmembrane export across the plasma membrane"/>
    <property type="evidence" value="ECO:0007669"/>
    <property type="project" value="InterPro"/>
</dbReference>
<accession>A0A370KYB4</accession>
<dbReference type="Gene3D" id="2.40.50.100">
    <property type="match status" value="1"/>
</dbReference>
<evidence type="ECO:0000313" key="9">
    <source>
        <dbReference type="EMBL" id="RDJ19989.1"/>
    </source>
</evidence>
<evidence type="ECO:0000256" key="4">
    <source>
        <dbReference type="ARBA" id="ARBA00023054"/>
    </source>
</evidence>
<dbReference type="Pfam" id="PF25967">
    <property type="entry name" value="RND-MFP_C"/>
    <property type="match status" value="1"/>
</dbReference>
<comment type="caution">
    <text evidence="9">The sequence shown here is derived from an EMBL/GenBank/DDBJ whole genome shotgun (WGS) entry which is preliminary data.</text>
</comment>
<dbReference type="Proteomes" id="UP000255207">
    <property type="component" value="Unassembled WGS sequence"/>
</dbReference>
<feature type="chain" id="PRO_5030068157" evidence="5">
    <location>
        <begin position="21"/>
        <end position="402"/>
    </location>
</feature>
<dbReference type="GO" id="GO:0019898">
    <property type="term" value="C:extrinsic component of membrane"/>
    <property type="evidence" value="ECO:0007669"/>
    <property type="project" value="InterPro"/>
</dbReference>
<evidence type="ECO:0000313" key="10">
    <source>
        <dbReference type="Proteomes" id="UP000255207"/>
    </source>
</evidence>
<dbReference type="Pfam" id="PF25917">
    <property type="entry name" value="BSH_RND"/>
    <property type="match status" value="1"/>
</dbReference>
<evidence type="ECO:0000256" key="5">
    <source>
        <dbReference type="SAM" id="SignalP"/>
    </source>
</evidence>
<keyword evidence="5" id="KW-0732">Signal</keyword>
<dbReference type="PANTHER" id="PTHR30469">
    <property type="entry name" value="MULTIDRUG RESISTANCE PROTEIN MDTA"/>
    <property type="match status" value="1"/>
</dbReference>
<dbReference type="InterPro" id="IPR006143">
    <property type="entry name" value="RND_pump_MFP"/>
</dbReference>
<comment type="subcellular location">
    <subcellularLocation>
        <location evidence="1">Cell envelope</location>
    </subcellularLocation>
</comment>
<evidence type="ECO:0000259" key="8">
    <source>
        <dbReference type="Pfam" id="PF25967"/>
    </source>
</evidence>
<dbReference type="InterPro" id="IPR058625">
    <property type="entry name" value="MdtA-like_BSH"/>
</dbReference>
<name>A0A370KYB4_9HYPH</name>
<evidence type="ECO:0000256" key="2">
    <source>
        <dbReference type="ARBA" id="ARBA00009477"/>
    </source>
</evidence>
<dbReference type="AlphaFoldDB" id="A0A370KYB4"/>
<dbReference type="GO" id="GO:0015562">
    <property type="term" value="F:efflux transmembrane transporter activity"/>
    <property type="evidence" value="ECO:0007669"/>
    <property type="project" value="TreeGrafter"/>
</dbReference>
<dbReference type="OrthoDB" id="9791520at2"/>
<proteinExistence type="inferred from homology"/>
<evidence type="ECO:0000256" key="3">
    <source>
        <dbReference type="ARBA" id="ARBA00022448"/>
    </source>
</evidence>
<dbReference type="InterPro" id="IPR058624">
    <property type="entry name" value="MdtA-like_HH"/>
</dbReference>
<gene>
    <name evidence="9" type="ORF">DWE98_26995</name>
</gene>
<sequence>MKLRRAALLVLVLGMLGAGAYALHSQQATQPAAVQLPTVAAAIGDVEEAVLASGGLEPIRQVNVGAQATGRLISLKVTLGQNVNQGDLIAEIDAVPQQNALRTAEAELAVLRAQRDERLANLAYADSVLARQKQMLGQNAVSRDDYESAEMTVLTTKAQIAALDAQIISGGVKVETARANLGYTRITAPASGTVLAIVTQEGQTVNAVQSAPTIVVLGDVSTMTVKAKISEADVLRVKAGQEVFFSVLGAPDRRFPGKIAFVEPAPDTLKTQNASSASVSSSATSSSTSTAIYYNALFEVPNADGKLLTSMTVQVTVVVGRARGVVTVPSTAIRRRGDGAWIEVIGEDGKPAPRKVTVGLDNKIVAEISSGLKAGERVVTTRIPGAAGGPNAARRIRGPLGF</sequence>
<feature type="domain" description="Multidrug resistance protein MdtA-like barrel-sandwich hybrid" evidence="7">
    <location>
        <begin position="60"/>
        <end position="216"/>
    </location>
</feature>
<dbReference type="GO" id="GO:0030313">
    <property type="term" value="C:cell envelope"/>
    <property type="evidence" value="ECO:0007669"/>
    <property type="project" value="UniProtKB-SubCell"/>
</dbReference>
<dbReference type="GO" id="GO:1990281">
    <property type="term" value="C:efflux pump complex"/>
    <property type="evidence" value="ECO:0007669"/>
    <property type="project" value="TreeGrafter"/>
</dbReference>
<comment type="similarity">
    <text evidence="2">Belongs to the membrane fusion protein (MFP) (TC 8.A.1) family.</text>
</comment>
<dbReference type="RefSeq" id="WP_114832418.1">
    <property type="nucleotide sequence ID" value="NZ_QQTO01000028.1"/>
</dbReference>
<dbReference type="Pfam" id="PF25876">
    <property type="entry name" value="HH_MFP_RND"/>
    <property type="match status" value="1"/>
</dbReference>
<dbReference type="PANTHER" id="PTHR30469:SF33">
    <property type="entry name" value="SLR1207 PROTEIN"/>
    <property type="match status" value="1"/>
</dbReference>
<keyword evidence="3" id="KW-0813">Transport</keyword>